<dbReference type="PANTHER" id="PTHR42852">
    <property type="entry name" value="THIOL:DISULFIDE INTERCHANGE PROTEIN DSBE"/>
    <property type="match status" value="1"/>
</dbReference>
<evidence type="ECO:0000256" key="4">
    <source>
        <dbReference type="ARBA" id="ARBA00023284"/>
    </source>
</evidence>
<dbReference type="Pfam" id="PF13905">
    <property type="entry name" value="Thioredoxin_8"/>
    <property type="match status" value="1"/>
</dbReference>
<dbReference type="AlphaFoldDB" id="A0A521E4J6"/>
<accession>A0A521E4J6</accession>
<sequence length="512" mass="58507">MNIKLPFFLIISGALISYSSHDKPGRPLLCEAGTVVVSVALKPHESLVFNSFDRYSRKYEFKNYIEKDTLITRQIKLSRPALWQYGNFLVLPTGPVLKIYSLLLLPGDTVLLKGVNDGAIAMTKSSGYQKLLDSLITLPKEFYWYDVKSQQILVKDSGIKKFLQSIENTFSQNENRIDRLNVSVLRSDWIRKVNKNIKYTAIAHLLQNKEINSSAVMDSVYKEMYADVNDILAVDAINNNVIMGSIVSYNAKKNNHNLNKDNFWATAAGVDTVLRETAFYKDYLKSAMEAQYINAPKEIITIRQQLADISSKSPFLDTLYEVSGMLAETFKDYSGAKQKLQNYAGGHYASIMDADNQADNHKIKPTKYLPPILLYDFAGKKADFKQVVASNDYKLTLVDFWASWCIPCIMEMPALKRAEENMKGKPIKFVTISIDKDQDISKWIAAAKQNKLYGKAFQYRLANFKQSPLTKLIHIRNIPRYLLIDQQGNIIDDDFYRPSDERFQLQLEKHLD</sequence>
<organism evidence="6 7">
    <name type="scientific">Pedobacter westerhofensis</name>
    <dbReference type="NCBI Taxonomy" id="425512"/>
    <lineage>
        <taxon>Bacteria</taxon>
        <taxon>Pseudomonadati</taxon>
        <taxon>Bacteroidota</taxon>
        <taxon>Sphingobacteriia</taxon>
        <taxon>Sphingobacteriales</taxon>
        <taxon>Sphingobacteriaceae</taxon>
        <taxon>Pedobacter</taxon>
    </lineage>
</organism>
<dbReference type="EMBL" id="FXTN01000007">
    <property type="protein sequence ID" value="SMO78795.1"/>
    <property type="molecule type" value="Genomic_DNA"/>
</dbReference>
<dbReference type="PANTHER" id="PTHR42852:SF6">
    <property type="entry name" value="THIOL:DISULFIDE INTERCHANGE PROTEIN DSBE"/>
    <property type="match status" value="1"/>
</dbReference>
<dbReference type="RefSeq" id="WP_142528860.1">
    <property type="nucleotide sequence ID" value="NZ_CBCSJO010000007.1"/>
</dbReference>
<name>A0A521E4J6_9SPHI</name>
<proteinExistence type="predicted"/>
<dbReference type="InterPro" id="IPR036249">
    <property type="entry name" value="Thioredoxin-like_sf"/>
</dbReference>
<feature type="domain" description="Thioredoxin" evidence="5">
    <location>
        <begin position="363"/>
        <end position="512"/>
    </location>
</feature>
<dbReference type="GO" id="GO:0016853">
    <property type="term" value="F:isomerase activity"/>
    <property type="evidence" value="ECO:0007669"/>
    <property type="project" value="UniProtKB-KW"/>
</dbReference>
<keyword evidence="3" id="KW-1015">Disulfide bond</keyword>
<gene>
    <name evidence="6" type="ORF">SAMN06265348_10715</name>
</gene>
<dbReference type="Gene3D" id="3.40.30.10">
    <property type="entry name" value="Glutaredoxin"/>
    <property type="match status" value="1"/>
</dbReference>
<evidence type="ECO:0000256" key="1">
    <source>
        <dbReference type="ARBA" id="ARBA00004196"/>
    </source>
</evidence>
<keyword evidence="4" id="KW-0676">Redox-active center</keyword>
<dbReference type="GO" id="GO:0030313">
    <property type="term" value="C:cell envelope"/>
    <property type="evidence" value="ECO:0007669"/>
    <property type="project" value="UniProtKB-SubCell"/>
</dbReference>
<protein>
    <submittedName>
        <fullName evidence="6">Thiol-disulfide isomerase or thioredoxin</fullName>
    </submittedName>
</protein>
<evidence type="ECO:0000256" key="3">
    <source>
        <dbReference type="ARBA" id="ARBA00023157"/>
    </source>
</evidence>
<dbReference type="GO" id="GO:0017004">
    <property type="term" value="P:cytochrome complex assembly"/>
    <property type="evidence" value="ECO:0007669"/>
    <property type="project" value="UniProtKB-KW"/>
</dbReference>
<dbReference type="PROSITE" id="PS51352">
    <property type="entry name" value="THIOREDOXIN_2"/>
    <property type="match status" value="1"/>
</dbReference>
<evidence type="ECO:0000259" key="5">
    <source>
        <dbReference type="PROSITE" id="PS51352"/>
    </source>
</evidence>
<dbReference type="InterPro" id="IPR050553">
    <property type="entry name" value="Thioredoxin_ResA/DsbE_sf"/>
</dbReference>
<dbReference type="InterPro" id="IPR012336">
    <property type="entry name" value="Thioredoxin-like_fold"/>
</dbReference>
<comment type="subcellular location">
    <subcellularLocation>
        <location evidence="1">Cell envelope</location>
    </subcellularLocation>
</comment>
<reference evidence="6 7" key="1">
    <citation type="submission" date="2017-05" db="EMBL/GenBank/DDBJ databases">
        <authorList>
            <person name="Varghese N."/>
            <person name="Submissions S."/>
        </authorList>
    </citation>
    <scope>NUCLEOTIDE SEQUENCE [LARGE SCALE GENOMIC DNA]</scope>
    <source>
        <strain evidence="6 7">DSM 19036</strain>
    </source>
</reference>
<evidence type="ECO:0000313" key="7">
    <source>
        <dbReference type="Proteomes" id="UP000320300"/>
    </source>
</evidence>
<dbReference type="InterPro" id="IPR013766">
    <property type="entry name" value="Thioredoxin_domain"/>
</dbReference>
<keyword evidence="6" id="KW-0413">Isomerase</keyword>
<evidence type="ECO:0000313" key="6">
    <source>
        <dbReference type="EMBL" id="SMO78795.1"/>
    </source>
</evidence>
<dbReference type="CDD" id="cd02966">
    <property type="entry name" value="TlpA_like_family"/>
    <property type="match status" value="1"/>
</dbReference>
<keyword evidence="2" id="KW-0201">Cytochrome c-type biogenesis</keyword>
<dbReference type="SUPFAM" id="SSF52833">
    <property type="entry name" value="Thioredoxin-like"/>
    <property type="match status" value="1"/>
</dbReference>
<evidence type="ECO:0000256" key="2">
    <source>
        <dbReference type="ARBA" id="ARBA00022748"/>
    </source>
</evidence>
<dbReference type="OrthoDB" id="6399635at2"/>
<keyword evidence="7" id="KW-1185">Reference proteome</keyword>
<dbReference type="Proteomes" id="UP000320300">
    <property type="component" value="Unassembled WGS sequence"/>
</dbReference>